<name>A0A0B2BY80_9SPHN</name>
<accession>A0A0B2BY80</accession>
<dbReference type="OrthoDB" id="9802600at2"/>
<sequence>MTGFDPRLDRRDAMTLMGAGLALAPAGGAAAAEADRPAGSLPASDSVLWYAQPAASWVEALPVGAGRIGAMVHGGTTREYLQLNEDTMWSGGPYDPNSPEARDALPTVRQLIFDEKFAEAEALLSEKVMARPLKQMNYSTIGWLVLTRLGMTPGTPPTSAPRAISSEVTPATALAPVPGYRRELDLDSAIATTRWTGDDGTVHRQEVLASAPHQVVATRIGADRPGAVSLALTFVSPVKDAAMTAGRTGELVLSGRNDAAQGVEGALTFAARALVRHKGGTLRQDGDQLIVTGADEVTVLVAMATSYKRFDDVTGDPLAITAGQIDAARGHDWRRIAQDTTADHQALFRRVSLDLGRAPYADLPTDQRVRRGEAGDDPSLAALYFNHARYMLIACSRAGSQPANLQGIWNDTTSPPWGGKYTVNINTEMNYWPAEPTSLPECVEPLVAMLRDLAVTGARTAQVMYGARGWVCHHNTDLWRATAPIDAPSYGMWPMGGAWLTTHLWDHYDYGRDRAFLESVYPIMQGAALFFVDTLVQDPGTGHMVTNPTTSPENRHGGLSALCAGPTMDAGILRDLFWQVAQAADILGRDAALAAQLRSLRDRLPPFRIGAQRQLQEWQQDWDDQAQDRHHRHVSHLYSVYPARQISVETTPELARAAMQSLNIRGDEATGWATAWRIALWARLRDGNRAHDILRFLIGPRRTYPNLFDAHPPFQIDGNFGGAAAIAEMLLSSADDDILLLPALPDAWPTGSIRGLRARGACTVDLAWRDGAPDSVTLRSTIAGRRTVRFGGITRQIDLTAGQVMRLRGPQLRPA</sequence>
<dbReference type="InterPro" id="IPR027414">
    <property type="entry name" value="GH95_N_dom"/>
</dbReference>
<evidence type="ECO:0000259" key="3">
    <source>
        <dbReference type="Pfam" id="PF22124"/>
    </source>
</evidence>
<keyword evidence="5" id="KW-1185">Reference proteome</keyword>
<gene>
    <name evidence="4" type="ORF">PK98_12730</name>
</gene>
<dbReference type="Pfam" id="PF22124">
    <property type="entry name" value="Glyco_hydro_95_cat"/>
    <property type="match status" value="1"/>
</dbReference>
<dbReference type="PIRSF" id="PIRSF007663">
    <property type="entry name" value="UCP007663"/>
    <property type="match status" value="1"/>
</dbReference>
<evidence type="ECO:0000259" key="2">
    <source>
        <dbReference type="Pfam" id="PF21307"/>
    </source>
</evidence>
<dbReference type="PROSITE" id="PS51318">
    <property type="entry name" value="TAT"/>
    <property type="match status" value="1"/>
</dbReference>
<dbReference type="InterPro" id="IPR049053">
    <property type="entry name" value="AFCA-like_C"/>
</dbReference>
<dbReference type="GO" id="GO:0004560">
    <property type="term" value="F:alpha-L-fucosidase activity"/>
    <property type="evidence" value="ECO:0007669"/>
    <property type="project" value="InterPro"/>
</dbReference>
<dbReference type="RefSeq" id="WP_039097228.1">
    <property type="nucleotide sequence ID" value="NZ_JTDN01000002.1"/>
</dbReference>
<dbReference type="Proteomes" id="UP000030988">
    <property type="component" value="Unassembled WGS sequence"/>
</dbReference>
<dbReference type="Pfam" id="PF14498">
    <property type="entry name" value="Glyco_hyd_65N_2"/>
    <property type="match status" value="1"/>
</dbReference>
<evidence type="ECO:0000313" key="4">
    <source>
        <dbReference type="EMBL" id="KHL24770.1"/>
    </source>
</evidence>
<dbReference type="InterPro" id="IPR012341">
    <property type="entry name" value="6hp_glycosidase-like_sf"/>
</dbReference>
<dbReference type="PANTHER" id="PTHR31084">
    <property type="entry name" value="ALPHA-L-FUCOSIDASE 2"/>
    <property type="match status" value="1"/>
</dbReference>
<dbReference type="Gene3D" id="1.50.10.10">
    <property type="match status" value="1"/>
</dbReference>
<comment type="caution">
    <text evidence="4">The sequence shown here is derived from an EMBL/GenBank/DDBJ whole genome shotgun (WGS) entry which is preliminary data.</text>
</comment>
<keyword evidence="4" id="KW-0378">Hydrolase</keyword>
<dbReference type="Gene3D" id="2.70.98.50">
    <property type="entry name" value="putative glycoside hydrolase family protein from bacillus halodurans"/>
    <property type="match status" value="1"/>
</dbReference>
<dbReference type="InterPro" id="IPR054363">
    <property type="entry name" value="GH95_cat"/>
</dbReference>
<protein>
    <submittedName>
        <fullName evidence="4">Alpha/beta hydrolase</fullName>
    </submittedName>
</protein>
<dbReference type="EMBL" id="JTDN01000002">
    <property type="protein sequence ID" value="KHL24770.1"/>
    <property type="molecule type" value="Genomic_DNA"/>
</dbReference>
<dbReference type="STRING" id="1572751.PK98_12730"/>
<dbReference type="InterPro" id="IPR008928">
    <property type="entry name" value="6-hairpin_glycosidase_sf"/>
</dbReference>
<dbReference type="Pfam" id="PF21307">
    <property type="entry name" value="Glyco_hydro_95_C"/>
    <property type="match status" value="1"/>
</dbReference>
<dbReference type="SUPFAM" id="SSF48208">
    <property type="entry name" value="Six-hairpin glycosidases"/>
    <property type="match status" value="1"/>
</dbReference>
<dbReference type="AlphaFoldDB" id="A0A0B2BY80"/>
<dbReference type="InterPro" id="IPR016518">
    <property type="entry name" value="Alpha-L-fucosidase"/>
</dbReference>
<proteinExistence type="predicted"/>
<dbReference type="InterPro" id="IPR006311">
    <property type="entry name" value="TAT_signal"/>
</dbReference>
<organism evidence="4 5">
    <name type="scientific">Croceibacterium mercuriale</name>
    <dbReference type="NCBI Taxonomy" id="1572751"/>
    <lineage>
        <taxon>Bacteria</taxon>
        <taxon>Pseudomonadati</taxon>
        <taxon>Pseudomonadota</taxon>
        <taxon>Alphaproteobacteria</taxon>
        <taxon>Sphingomonadales</taxon>
        <taxon>Erythrobacteraceae</taxon>
        <taxon>Croceibacterium</taxon>
    </lineage>
</organism>
<dbReference type="PANTHER" id="PTHR31084:SF0">
    <property type="entry name" value="ALPHA-L-FUCOSIDASE 2"/>
    <property type="match status" value="1"/>
</dbReference>
<feature type="domain" description="Alpha fucosidase A-like C-terminal" evidence="2">
    <location>
        <begin position="733"/>
        <end position="792"/>
    </location>
</feature>
<reference evidence="4 5" key="1">
    <citation type="submission" date="2014-11" db="EMBL/GenBank/DDBJ databases">
        <title>Draft genome sequence of Kirrobacter mercurialis.</title>
        <authorList>
            <person name="Coil D.A."/>
            <person name="Eisen J.A."/>
        </authorList>
    </citation>
    <scope>NUCLEOTIDE SEQUENCE [LARGE SCALE GENOMIC DNA]</scope>
    <source>
        <strain evidence="4 5">Coronado</strain>
    </source>
</reference>
<feature type="domain" description="Glycosyl hydrolase family 95 N-terminal" evidence="1">
    <location>
        <begin position="48"/>
        <end position="308"/>
    </location>
</feature>
<evidence type="ECO:0000259" key="1">
    <source>
        <dbReference type="Pfam" id="PF14498"/>
    </source>
</evidence>
<dbReference type="GO" id="GO:0005975">
    <property type="term" value="P:carbohydrate metabolic process"/>
    <property type="evidence" value="ECO:0007669"/>
    <property type="project" value="InterPro"/>
</dbReference>
<feature type="domain" description="Glycosyl hydrolase family 95 catalytic" evidence="3">
    <location>
        <begin position="333"/>
        <end position="730"/>
    </location>
</feature>
<evidence type="ECO:0000313" key="5">
    <source>
        <dbReference type="Proteomes" id="UP000030988"/>
    </source>
</evidence>